<feature type="transmembrane region" description="Helical" evidence="2">
    <location>
        <begin position="87"/>
        <end position="106"/>
    </location>
</feature>
<feature type="compositionally biased region" description="Polar residues" evidence="1">
    <location>
        <begin position="1"/>
        <end position="10"/>
    </location>
</feature>
<gene>
    <name evidence="3" type="ORF">Cni_G01840</name>
</gene>
<evidence type="ECO:0000256" key="2">
    <source>
        <dbReference type="SAM" id="Phobius"/>
    </source>
</evidence>
<keyword evidence="4" id="KW-1185">Reference proteome</keyword>
<keyword evidence="2" id="KW-1133">Transmembrane helix</keyword>
<evidence type="ECO:0000256" key="1">
    <source>
        <dbReference type="SAM" id="MobiDB-lite"/>
    </source>
</evidence>
<accession>A0AAQ3JNV8</accession>
<keyword evidence="2" id="KW-0812">Transmembrane</keyword>
<feature type="region of interest" description="Disordered" evidence="1">
    <location>
        <begin position="185"/>
        <end position="216"/>
    </location>
</feature>
<evidence type="ECO:0000313" key="3">
    <source>
        <dbReference type="EMBL" id="WOK93147.1"/>
    </source>
</evidence>
<dbReference type="EMBL" id="CP136890">
    <property type="protein sequence ID" value="WOK93147.1"/>
    <property type="molecule type" value="Genomic_DNA"/>
</dbReference>
<dbReference type="InterPro" id="IPR006461">
    <property type="entry name" value="PLAC_motif_containing"/>
</dbReference>
<dbReference type="NCBIfam" id="TIGR01571">
    <property type="entry name" value="A_thal_Cys_rich"/>
    <property type="match status" value="1"/>
</dbReference>
<evidence type="ECO:0000313" key="4">
    <source>
        <dbReference type="Proteomes" id="UP001327560"/>
    </source>
</evidence>
<feature type="compositionally biased region" description="Low complexity" evidence="1">
    <location>
        <begin position="207"/>
        <end position="216"/>
    </location>
</feature>
<proteinExistence type="predicted"/>
<reference evidence="3 4" key="1">
    <citation type="submission" date="2023-10" db="EMBL/GenBank/DDBJ databases">
        <title>Chromosome-scale genome assembly provides insights into flower coloration mechanisms of Canna indica.</title>
        <authorList>
            <person name="Li C."/>
        </authorList>
    </citation>
    <scope>NUCLEOTIDE SEQUENCE [LARGE SCALE GENOMIC DNA]</scope>
    <source>
        <tissue evidence="3">Flower</tissue>
    </source>
</reference>
<organism evidence="3 4">
    <name type="scientific">Canna indica</name>
    <name type="common">Indian-shot</name>
    <dbReference type="NCBI Taxonomy" id="4628"/>
    <lineage>
        <taxon>Eukaryota</taxon>
        <taxon>Viridiplantae</taxon>
        <taxon>Streptophyta</taxon>
        <taxon>Embryophyta</taxon>
        <taxon>Tracheophyta</taxon>
        <taxon>Spermatophyta</taxon>
        <taxon>Magnoliopsida</taxon>
        <taxon>Liliopsida</taxon>
        <taxon>Zingiberales</taxon>
        <taxon>Cannaceae</taxon>
        <taxon>Canna</taxon>
    </lineage>
</organism>
<protein>
    <submittedName>
        <fullName evidence="3">Cell number regulator 2-like</fullName>
    </submittedName>
</protein>
<sequence length="216" mass="23106">MDENYVDNSHQPPPPPPPATPLESTAAGNPSGAQIQLPLVPAPWSTGLFDCCDDVGNCCVTCVCPCITFGQIANVIDRGSVSCGVSGALYALVLCATGCACFYSCFYRSKMRALFFLEESPCADAAVHCCCESCALCQEYRELKIRGFRLKYGKEIEWGEREDDDPLCSGGVGIGGVGGVKLGGDERERGGATDLITHPRRPRHPRLLLPGPLHIP</sequence>
<name>A0AAQ3JNV8_9LILI</name>
<dbReference type="AlphaFoldDB" id="A0AAQ3JNV8"/>
<dbReference type="Proteomes" id="UP001327560">
    <property type="component" value="Chromosome 1"/>
</dbReference>
<feature type="compositionally biased region" description="Pro residues" evidence="1">
    <location>
        <begin position="11"/>
        <end position="20"/>
    </location>
</feature>
<dbReference type="PANTHER" id="PTHR15907">
    <property type="entry name" value="DUF614 FAMILY PROTEIN-RELATED"/>
    <property type="match status" value="1"/>
</dbReference>
<keyword evidence="2" id="KW-0472">Membrane</keyword>
<dbReference type="Pfam" id="PF04749">
    <property type="entry name" value="PLAC8"/>
    <property type="match status" value="1"/>
</dbReference>
<feature type="region of interest" description="Disordered" evidence="1">
    <location>
        <begin position="1"/>
        <end position="29"/>
    </location>
</feature>